<dbReference type="AlphaFoldDB" id="A0A1S2VQZ7"/>
<comment type="caution">
    <text evidence="2">The sequence shown here is derived from an EMBL/GenBank/DDBJ whole genome shotgun (WGS) entry which is preliminary data.</text>
</comment>
<proteinExistence type="predicted"/>
<keyword evidence="1" id="KW-1133">Transmembrane helix</keyword>
<keyword evidence="1" id="KW-0812">Transmembrane</keyword>
<name>A0A1S2VQZ7_9BACT</name>
<gene>
    <name evidence="2" type="ORF">BLX24_03790</name>
</gene>
<protein>
    <submittedName>
        <fullName evidence="2">Uncharacterized protein</fullName>
    </submittedName>
</protein>
<evidence type="ECO:0000313" key="2">
    <source>
        <dbReference type="EMBL" id="OIN61192.1"/>
    </source>
</evidence>
<organism evidence="2 3">
    <name type="scientific">Arsenicibacter rosenii</name>
    <dbReference type="NCBI Taxonomy" id="1750698"/>
    <lineage>
        <taxon>Bacteria</taxon>
        <taxon>Pseudomonadati</taxon>
        <taxon>Bacteroidota</taxon>
        <taxon>Cytophagia</taxon>
        <taxon>Cytophagales</taxon>
        <taxon>Spirosomataceae</taxon>
        <taxon>Arsenicibacter</taxon>
    </lineage>
</organism>
<dbReference type="EMBL" id="MORL01000001">
    <property type="protein sequence ID" value="OIN61192.1"/>
    <property type="molecule type" value="Genomic_DNA"/>
</dbReference>
<dbReference type="Proteomes" id="UP000181790">
    <property type="component" value="Unassembled WGS sequence"/>
</dbReference>
<evidence type="ECO:0000313" key="3">
    <source>
        <dbReference type="Proteomes" id="UP000181790"/>
    </source>
</evidence>
<keyword evidence="3" id="KW-1185">Reference proteome</keyword>
<sequence>MNMFYITVLIVAGFALFLLIIYLAGSWRGYQRYRREQARRDPLADAMTTAYLKGRASRLAPRNAVIDFVLTLFK</sequence>
<reference evidence="2 3" key="1">
    <citation type="submission" date="2016-10" db="EMBL/GenBank/DDBJ databases">
        <title>Arsenicibacter rosenii gen. nov., sp. nov., an efficient arsenic-methylating bacterium isolated from an arsenic-contaminated paddy soil.</title>
        <authorList>
            <person name="Huang K."/>
        </authorList>
    </citation>
    <scope>NUCLEOTIDE SEQUENCE [LARGE SCALE GENOMIC DNA]</scope>
    <source>
        <strain evidence="2 3">SM-1</strain>
    </source>
</reference>
<feature type="transmembrane region" description="Helical" evidence="1">
    <location>
        <begin position="6"/>
        <end position="25"/>
    </location>
</feature>
<evidence type="ECO:0000256" key="1">
    <source>
        <dbReference type="SAM" id="Phobius"/>
    </source>
</evidence>
<accession>A0A1S2VQZ7</accession>
<keyword evidence="1" id="KW-0472">Membrane</keyword>